<organism evidence="6 7">
    <name type="scientific">Candidatus Spyradenecus faecavium</name>
    <dbReference type="NCBI Taxonomy" id="2840947"/>
    <lineage>
        <taxon>Bacteria</taxon>
        <taxon>Pseudomonadati</taxon>
        <taxon>Lentisphaerota</taxon>
        <taxon>Lentisphaeria</taxon>
        <taxon>Lentisphaerales</taxon>
        <taxon>Lentisphaeraceae</taxon>
        <taxon>Lentisphaeraceae incertae sedis</taxon>
        <taxon>Candidatus Spyradenecus</taxon>
    </lineage>
</organism>
<evidence type="ECO:0000256" key="3">
    <source>
        <dbReference type="PIRSR" id="PIRSR004848-1"/>
    </source>
</evidence>
<dbReference type="SUPFAM" id="SSF51419">
    <property type="entry name" value="PLP-binding barrel"/>
    <property type="match status" value="1"/>
</dbReference>
<evidence type="ECO:0000259" key="5">
    <source>
        <dbReference type="Pfam" id="PF01168"/>
    </source>
</evidence>
<evidence type="ECO:0000256" key="2">
    <source>
        <dbReference type="HAMAP-Rule" id="MF_02087"/>
    </source>
</evidence>
<dbReference type="InterPro" id="IPR011078">
    <property type="entry name" value="PyrdxlP_homeostasis"/>
</dbReference>
<dbReference type="CDD" id="cd00635">
    <property type="entry name" value="PLPDE_III_YBL036c_like"/>
    <property type="match status" value="1"/>
</dbReference>
<feature type="modified residue" description="N6-(pyridoxal phosphate)lysine" evidence="2 3">
    <location>
        <position position="36"/>
    </location>
</feature>
<dbReference type="Proteomes" id="UP000886845">
    <property type="component" value="Unassembled WGS sequence"/>
</dbReference>
<comment type="caution">
    <text evidence="6">The sequence shown here is derived from an EMBL/GenBank/DDBJ whole genome shotgun (WGS) entry which is preliminary data.</text>
</comment>
<dbReference type="NCBIfam" id="TIGR00044">
    <property type="entry name" value="YggS family pyridoxal phosphate-dependent enzyme"/>
    <property type="match status" value="1"/>
</dbReference>
<evidence type="ECO:0000313" key="7">
    <source>
        <dbReference type="Proteomes" id="UP000886845"/>
    </source>
</evidence>
<proteinExistence type="inferred from homology"/>
<evidence type="ECO:0000256" key="1">
    <source>
        <dbReference type="ARBA" id="ARBA00022898"/>
    </source>
</evidence>
<comment type="similarity">
    <text evidence="2 4">Belongs to the pyridoxal phosphate-binding protein YggS/PROSC family.</text>
</comment>
<dbReference type="Pfam" id="PF01168">
    <property type="entry name" value="Ala_racemase_N"/>
    <property type="match status" value="1"/>
</dbReference>
<reference evidence="6" key="2">
    <citation type="journal article" date="2021" name="PeerJ">
        <title>Extensive microbial diversity within the chicken gut microbiome revealed by metagenomics and culture.</title>
        <authorList>
            <person name="Gilroy R."/>
            <person name="Ravi A."/>
            <person name="Getino M."/>
            <person name="Pursley I."/>
            <person name="Horton D.L."/>
            <person name="Alikhan N.F."/>
            <person name="Baker D."/>
            <person name="Gharbi K."/>
            <person name="Hall N."/>
            <person name="Watson M."/>
            <person name="Adriaenssens E.M."/>
            <person name="Foster-Nyarko E."/>
            <person name="Jarju S."/>
            <person name="Secka A."/>
            <person name="Antonio M."/>
            <person name="Oren A."/>
            <person name="Chaudhuri R.R."/>
            <person name="La Ragione R."/>
            <person name="Hildebrand F."/>
            <person name="Pallen M.J."/>
        </authorList>
    </citation>
    <scope>NUCLEOTIDE SEQUENCE</scope>
    <source>
        <strain evidence="6">35461</strain>
    </source>
</reference>
<dbReference type="AlphaFoldDB" id="A0A9D1NNB6"/>
<dbReference type="PANTHER" id="PTHR10146">
    <property type="entry name" value="PROLINE SYNTHETASE CO-TRANSCRIBED BACTERIAL HOMOLOG PROTEIN"/>
    <property type="match status" value="1"/>
</dbReference>
<comment type="function">
    <text evidence="2">Pyridoxal 5'-phosphate (PLP)-binding protein, which is involved in PLP homeostasis.</text>
</comment>
<reference evidence="6" key="1">
    <citation type="submission" date="2020-10" db="EMBL/GenBank/DDBJ databases">
        <authorList>
            <person name="Gilroy R."/>
        </authorList>
    </citation>
    <scope>NUCLEOTIDE SEQUENCE</scope>
    <source>
        <strain evidence="6">35461</strain>
    </source>
</reference>
<dbReference type="FunFam" id="3.20.20.10:FF:000018">
    <property type="entry name" value="Pyridoxal phosphate homeostasis protein"/>
    <property type="match status" value="1"/>
</dbReference>
<sequence length="244" mass="26395">MNDLIPLHEAILARIAAAARRAHRDPADVTLVAVTKTHGPEVVRDAIDAGMTLFGENKVQEAAWKIPLCPSSAHWHLIGHLQSNKARHAVRLFQAIHSVDSAKLFDTLEAAARQAGARPEIFLEVNVSGEPSKYGVTPEALPALVEHVLEGSRALTLTGLMTMAPFDPEPEHARPHFARLRALRDDLEARFGVDLPNLSMGMTNDFEVAVEEGATHVRIGTALFGARPKISRPAPDADTTSGIL</sequence>
<dbReference type="PANTHER" id="PTHR10146:SF14">
    <property type="entry name" value="PYRIDOXAL PHOSPHATE HOMEOSTASIS PROTEIN"/>
    <property type="match status" value="1"/>
</dbReference>
<dbReference type="HAMAP" id="MF_02087">
    <property type="entry name" value="PLP_homeostasis"/>
    <property type="match status" value="1"/>
</dbReference>
<accession>A0A9D1NNB6</accession>
<comment type="cofactor">
    <cofactor evidence="3">
        <name>pyridoxal 5'-phosphate</name>
        <dbReference type="ChEBI" id="CHEBI:597326"/>
    </cofactor>
</comment>
<dbReference type="Gene3D" id="3.20.20.10">
    <property type="entry name" value="Alanine racemase"/>
    <property type="match status" value="1"/>
</dbReference>
<dbReference type="EMBL" id="DVOR01000221">
    <property type="protein sequence ID" value="HIV09810.1"/>
    <property type="molecule type" value="Genomic_DNA"/>
</dbReference>
<evidence type="ECO:0000313" key="6">
    <source>
        <dbReference type="EMBL" id="HIV09810.1"/>
    </source>
</evidence>
<feature type="domain" description="Alanine racemase N-terminal" evidence="5">
    <location>
        <begin position="10"/>
        <end position="228"/>
    </location>
</feature>
<dbReference type="GO" id="GO:0030170">
    <property type="term" value="F:pyridoxal phosphate binding"/>
    <property type="evidence" value="ECO:0007669"/>
    <property type="project" value="UniProtKB-UniRule"/>
</dbReference>
<dbReference type="InterPro" id="IPR029066">
    <property type="entry name" value="PLP-binding_barrel"/>
</dbReference>
<dbReference type="InterPro" id="IPR001608">
    <property type="entry name" value="Ala_racemase_N"/>
</dbReference>
<protein>
    <recommendedName>
        <fullName evidence="2">Pyridoxal phosphate homeostasis protein</fullName>
        <shortName evidence="2">PLP homeostasis protein</shortName>
    </recommendedName>
</protein>
<evidence type="ECO:0000256" key="4">
    <source>
        <dbReference type="RuleBase" id="RU004514"/>
    </source>
</evidence>
<dbReference type="PIRSF" id="PIRSF004848">
    <property type="entry name" value="YBL036c_PLPDEIII"/>
    <property type="match status" value="1"/>
</dbReference>
<gene>
    <name evidence="6" type="ORF">IAC79_06835</name>
</gene>
<name>A0A9D1NNB6_9BACT</name>
<keyword evidence="1 2" id="KW-0663">Pyridoxal phosphate</keyword>